<dbReference type="EMBL" id="BSYO01000036">
    <property type="protein sequence ID" value="GMH29425.1"/>
    <property type="molecule type" value="Genomic_DNA"/>
</dbReference>
<sequence length="86" mass="9518">MKHQTNLNALQASKREQSPPLGHRTQSGAQTTKDSDPRHIQSNASNCANRVTTLDSVKFQETRETRGSATKQSNRICTIIAQSEQP</sequence>
<feature type="compositionally biased region" description="Polar residues" evidence="1">
    <location>
        <begin position="40"/>
        <end position="55"/>
    </location>
</feature>
<organism evidence="2 3">
    <name type="scientific">Nepenthes gracilis</name>
    <name type="common">Slender pitcher plant</name>
    <dbReference type="NCBI Taxonomy" id="150966"/>
    <lineage>
        <taxon>Eukaryota</taxon>
        <taxon>Viridiplantae</taxon>
        <taxon>Streptophyta</taxon>
        <taxon>Embryophyta</taxon>
        <taxon>Tracheophyta</taxon>
        <taxon>Spermatophyta</taxon>
        <taxon>Magnoliopsida</taxon>
        <taxon>eudicotyledons</taxon>
        <taxon>Gunneridae</taxon>
        <taxon>Pentapetalae</taxon>
        <taxon>Caryophyllales</taxon>
        <taxon>Nepenthaceae</taxon>
        <taxon>Nepenthes</taxon>
    </lineage>
</organism>
<evidence type="ECO:0000256" key="1">
    <source>
        <dbReference type="SAM" id="MobiDB-lite"/>
    </source>
</evidence>
<comment type="caution">
    <text evidence="2">The sequence shown here is derived from an EMBL/GenBank/DDBJ whole genome shotgun (WGS) entry which is preliminary data.</text>
</comment>
<name>A0AAD3TH26_NEPGR</name>
<evidence type="ECO:0000313" key="2">
    <source>
        <dbReference type="EMBL" id="GMH29425.1"/>
    </source>
</evidence>
<proteinExistence type="predicted"/>
<feature type="region of interest" description="Disordered" evidence="1">
    <location>
        <begin position="1"/>
        <end position="86"/>
    </location>
</feature>
<dbReference type="AlphaFoldDB" id="A0AAD3TH26"/>
<dbReference type="Proteomes" id="UP001279734">
    <property type="component" value="Unassembled WGS sequence"/>
</dbReference>
<accession>A0AAD3TH26</accession>
<feature type="compositionally biased region" description="Polar residues" evidence="1">
    <location>
        <begin position="1"/>
        <end position="11"/>
    </location>
</feature>
<feature type="compositionally biased region" description="Polar residues" evidence="1">
    <location>
        <begin position="67"/>
        <end position="86"/>
    </location>
</feature>
<keyword evidence="3" id="KW-1185">Reference proteome</keyword>
<protein>
    <submittedName>
        <fullName evidence="2">Uncharacterized protein</fullName>
    </submittedName>
</protein>
<evidence type="ECO:0000313" key="3">
    <source>
        <dbReference type="Proteomes" id="UP001279734"/>
    </source>
</evidence>
<gene>
    <name evidence="2" type="ORF">Nepgr_031268</name>
</gene>
<reference evidence="2" key="1">
    <citation type="submission" date="2023-05" db="EMBL/GenBank/DDBJ databases">
        <title>Nepenthes gracilis genome sequencing.</title>
        <authorList>
            <person name="Fukushima K."/>
        </authorList>
    </citation>
    <scope>NUCLEOTIDE SEQUENCE</scope>
    <source>
        <strain evidence="2">SING2019-196</strain>
    </source>
</reference>